<accession>A0ABQ7NEF6</accession>
<dbReference type="Proteomes" id="UP000823674">
    <property type="component" value="Chromosome A02"/>
</dbReference>
<protein>
    <recommendedName>
        <fullName evidence="4">Knottin scorpion toxin-like domain-containing protein</fullName>
    </recommendedName>
</protein>
<keyword evidence="1" id="KW-0732">Signal</keyword>
<evidence type="ECO:0000256" key="1">
    <source>
        <dbReference type="SAM" id="SignalP"/>
    </source>
</evidence>
<organism evidence="2 3">
    <name type="scientific">Brassica rapa subsp. trilocularis</name>
    <dbReference type="NCBI Taxonomy" id="1813537"/>
    <lineage>
        <taxon>Eukaryota</taxon>
        <taxon>Viridiplantae</taxon>
        <taxon>Streptophyta</taxon>
        <taxon>Embryophyta</taxon>
        <taxon>Tracheophyta</taxon>
        <taxon>Spermatophyta</taxon>
        <taxon>Magnoliopsida</taxon>
        <taxon>eudicotyledons</taxon>
        <taxon>Gunneridae</taxon>
        <taxon>Pentapetalae</taxon>
        <taxon>rosids</taxon>
        <taxon>malvids</taxon>
        <taxon>Brassicales</taxon>
        <taxon>Brassicaceae</taxon>
        <taxon>Brassiceae</taxon>
        <taxon>Brassica</taxon>
    </lineage>
</organism>
<reference evidence="2 3" key="1">
    <citation type="submission" date="2021-03" db="EMBL/GenBank/DDBJ databases">
        <authorList>
            <person name="King G.J."/>
            <person name="Bancroft I."/>
            <person name="Baten A."/>
            <person name="Bloomfield J."/>
            <person name="Borpatragohain P."/>
            <person name="He Z."/>
            <person name="Irish N."/>
            <person name="Irwin J."/>
            <person name="Liu K."/>
            <person name="Mauleon R.P."/>
            <person name="Moore J."/>
            <person name="Morris R."/>
            <person name="Ostergaard L."/>
            <person name="Wang B."/>
            <person name="Wells R."/>
        </authorList>
    </citation>
    <scope>NUCLEOTIDE SEQUENCE [LARGE SCALE GENOMIC DNA]</scope>
    <source>
        <strain evidence="2">R-o-18</strain>
        <tissue evidence="2">Leaf</tissue>
    </source>
</reference>
<evidence type="ECO:0000313" key="2">
    <source>
        <dbReference type="EMBL" id="KAG5409280.1"/>
    </source>
</evidence>
<comment type="caution">
    <text evidence="2">The sequence shown here is derived from an EMBL/GenBank/DDBJ whole genome shotgun (WGS) entry which is preliminary data.</text>
</comment>
<evidence type="ECO:0000313" key="3">
    <source>
        <dbReference type="Proteomes" id="UP000823674"/>
    </source>
</evidence>
<feature type="signal peptide" evidence="1">
    <location>
        <begin position="1"/>
        <end position="24"/>
    </location>
</feature>
<evidence type="ECO:0008006" key="4">
    <source>
        <dbReference type="Google" id="ProtNLM"/>
    </source>
</evidence>
<dbReference type="EMBL" id="JADBGQ010000002">
    <property type="protein sequence ID" value="KAG5409280.1"/>
    <property type="molecule type" value="Genomic_DNA"/>
</dbReference>
<feature type="chain" id="PRO_5045436550" description="Knottin scorpion toxin-like domain-containing protein" evidence="1">
    <location>
        <begin position="25"/>
        <end position="80"/>
    </location>
</feature>
<keyword evidence="3" id="KW-1185">Reference proteome</keyword>
<sequence>MGISKNILIAFVFAILFVLSNVLCADIITDFGVKHEYKKCYKACNHDEDKCERFCGAMSFQLIGKCFSDICCCISKNKIK</sequence>
<proteinExistence type="predicted"/>
<name>A0ABQ7NEF6_BRACM</name>
<gene>
    <name evidence="2" type="primary">A02p016380.1_BraROA</name>
    <name evidence="2" type="ORF">IGI04_005599</name>
</gene>